<evidence type="ECO:0000256" key="2">
    <source>
        <dbReference type="ARBA" id="ARBA00022723"/>
    </source>
</evidence>
<evidence type="ECO:0000256" key="6">
    <source>
        <dbReference type="ARBA" id="ARBA00023134"/>
    </source>
</evidence>
<gene>
    <name evidence="9" type="primary">cofE</name>
    <name evidence="9" type="ORF">B273_0209</name>
</gene>
<dbReference type="EMBL" id="AMWX01000001">
    <property type="protein sequence ID" value="EKO37055.1"/>
    <property type="molecule type" value="Genomic_DNA"/>
</dbReference>
<evidence type="ECO:0000256" key="1">
    <source>
        <dbReference type="ARBA" id="ARBA00022598"/>
    </source>
</evidence>
<keyword evidence="1 9" id="KW-0436">Ligase</keyword>
<dbReference type="GO" id="GO:0005525">
    <property type="term" value="F:GTP binding"/>
    <property type="evidence" value="ECO:0007669"/>
    <property type="project" value="UniProtKB-KW"/>
</dbReference>
<dbReference type="PANTHER" id="PTHR47917">
    <property type="match status" value="1"/>
</dbReference>
<dbReference type="Pfam" id="PF01996">
    <property type="entry name" value="F420_ligase"/>
    <property type="match status" value="1"/>
</dbReference>
<dbReference type="AlphaFoldDB" id="K6GJC4"/>
<evidence type="ECO:0000256" key="5">
    <source>
        <dbReference type="ARBA" id="ARBA00022958"/>
    </source>
</evidence>
<dbReference type="PANTHER" id="PTHR47917:SF1">
    <property type="entry name" value="COENZYME F420:L-GLUTAMATE LIGASE"/>
    <property type="match status" value="1"/>
</dbReference>
<dbReference type="GO" id="GO:0046872">
    <property type="term" value="F:metal ion binding"/>
    <property type="evidence" value="ECO:0007669"/>
    <property type="project" value="UniProtKB-KW"/>
</dbReference>
<sequence>MHIQALRSQATNKRSIISSINLIALETLPLIQPGQDVSKEIIKAITSESISIDDGDVIAIAQKIISKSENRYLDISHLDPSEEAMTLSTKIDKDPKFIQAILNESQKVVRYRMGVLIVEHKLGFIHANAGIDRSNIDQLKNIVLLLPENPDESAKKISESISQYFQKNISIIITDTMGRPFRNGIVGFTIGSHNIECLLDERGKKDLYNNELKVTQIGIADELAAASSLLMGQAAQKKPVVLIKGYQFKQNNLSDSRSLIRSEEEDLFR</sequence>
<evidence type="ECO:0000256" key="7">
    <source>
        <dbReference type="ARBA" id="ARBA00023211"/>
    </source>
</evidence>
<evidence type="ECO:0000259" key="8">
    <source>
        <dbReference type="Pfam" id="PF01996"/>
    </source>
</evidence>
<dbReference type="GO" id="GO:0052618">
    <property type="term" value="F:coenzyme F420-0:L-glutamate ligase activity"/>
    <property type="evidence" value="ECO:0007669"/>
    <property type="project" value="TreeGrafter"/>
</dbReference>
<keyword evidence="5" id="KW-0630">Potassium</keyword>
<dbReference type="EC" id="6.3.2.-" evidence="9"/>
<dbReference type="NCBIfam" id="TIGR01916">
    <property type="entry name" value="F420_cofE"/>
    <property type="match status" value="1"/>
</dbReference>
<comment type="caution">
    <text evidence="9">The sequence shown here is derived from an EMBL/GenBank/DDBJ whole genome shotgun (WGS) entry which is preliminary data.</text>
</comment>
<dbReference type="InterPro" id="IPR008225">
    <property type="entry name" value="F420-0_g-glutamyl_ligase"/>
</dbReference>
<feature type="domain" description="Coenzyme F420:L-glutamate ligase-like" evidence="8">
    <location>
        <begin position="28"/>
        <end position="245"/>
    </location>
</feature>
<organism evidence="9 10">
    <name type="scientific">SAR86 cluster bacterium SAR86E</name>
    <dbReference type="NCBI Taxonomy" id="1208365"/>
    <lineage>
        <taxon>Bacteria</taxon>
        <taxon>Pseudomonadati</taxon>
        <taxon>Pseudomonadota</taxon>
        <taxon>Gammaproteobacteria</taxon>
        <taxon>SAR86 cluster</taxon>
    </lineage>
</organism>
<dbReference type="Gene3D" id="3.90.1660.10">
    <property type="entry name" value="CofE-like domain"/>
    <property type="match status" value="1"/>
</dbReference>
<evidence type="ECO:0000256" key="4">
    <source>
        <dbReference type="ARBA" id="ARBA00022842"/>
    </source>
</evidence>
<evidence type="ECO:0000256" key="3">
    <source>
        <dbReference type="ARBA" id="ARBA00022741"/>
    </source>
</evidence>
<keyword evidence="10" id="KW-1185">Reference proteome</keyword>
<evidence type="ECO:0000313" key="9">
    <source>
        <dbReference type="EMBL" id="EKO37055.1"/>
    </source>
</evidence>
<dbReference type="PATRIC" id="fig|1208365.4.peg.213"/>
<dbReference type="Gene3D" id="3.30.1330.100">
    <property type="entry name" value="CofE-like"/>
    <property type="match status" value="1"/>
</dbReference>
<dbReference type="STRING" id="1208365.B273_0209"/>
<evidence type="ECO:0000313" key="10">
    <source>
        <dbReference type="Proteomes" id="UP000010310"/>
    </source>
</evidence>
<dbReference type="Proteomes" id="UP000010310">
    <property type="component" value="Unassembled WGS sequence"/>
</dbReference>
<accession>K6GJC4</accession>
<keyword evidence="7" id="KW-0464">Manganese</keyword>
<name>K6GJC4_9GAMM</name>
<keyword evidence="4" id="KW-0460">Magnesium</keyword>
<protein>
    <submittedName>
        <fullName evidence="9">F420-0:gamma-glutamyl ligase</fullName>
        <ecNumber evidence="9">6.3.2.-</ecNumber>
    </submittedName>
</protein>
<reference evidence="9 10" key="1">
    <citation type="submission" date="2012-09" db="EMBL/GenBank/DDBJ databases">
        <authorList>
            <person name="Dupont C.L."/>
            <person name="Rusch D.B."/>
            <person name="Lombardo M.-J."/>
            <person name="Novotny M."/>
            <person name="Yee-Greenbaum J."/>
            <person name="Laskin R."/>
        </authorList>
    </citation>
    <scope>NUCLEOTIDE SEQUENCE [LARGE SCALE GENOMIC DNA]</scope>
    <source>
        <strain evidence="9">SAR86E</strain>
    </source>
</reference>
<keyword evidence="3" id="KW-0547">Nucleotide-binding</keyword>
<dbReference type="InterPro" id="IPR002847">
    <property type="entry name" value="F420-0_gamma-glut_ligase-dom"/>
</dbReference>
<keyword evidence="6" id="KW-0342">GTP-binding</keyword>
<keyword evidence="2" id="KW-0479">Metal-binding</keyword>
<proteinExistence type="predicted"/>
<dbReference type="SUPFAM" id="SSF144010">
    <property type="entry name" value="CofE-like"/>
    <property type="match status" value="1"/>
</dbReference>